<dbReference type="InterPro" id="IPR052720">
    <property type="entry name" value="Glycosyl_hydrolase_97"/>
</dbReference>
<evidence type="ECO:0000256" key="4">
    <source>
        <dbReference type="ARBA" id="ARBA00022837"/>
    </source>
</evidence>
<accession>A0A212JAM9</accession>
<dbReference type="GO" id="GO:0030246">
    <property type="term" value="F:carbohydrate binding"/>
    <property type="evidence" value="ECO:0007669"/>
    <property type="project" value="InterPro"/>
</dbReference>
<dbReference type="PROSITE" id="PS51257">
    <property type="entry name" value="PROKAR_LIPOPROTEIN"/>
    <property type="match status" value="1"/>
</dbReference>
<keyword evidence="3" id="KW-0378">Hydrolase</keyword>
<keyword evidence="5" id="KW-0326">Glycosidase</keyword>
<dbReference type="PANTHER" id="PTHR35803">
    <property type="entry name" value="GLUCAN 1,4-ALPHA-GLUCOSIDASE SUSB-RELATED"/>
    <property type="match status" value="1"/>
</dbReference>
<evidence type="ECO:0000256" key="1">
    <source>
        <dbReference type="ARBA" id="ARBA00001913"/>
    </source>
</evidence>
<keyword evidence="4" id="KW-0106">Calcium</keyword>
<evidence type="ECO:0000313" key="10">
    <source>
        <dbReference type="EMBL" id="SBV96448.1"/>
    </source>
</evidence>
<dbReference type="InterPro" id="IPR029483">
    <property type="entry name" value="GH97_C"/>
</dbReference>
<dbReference type="InterPro" id="IPR013780">
    <property type="entry name" value="Glyco_hydro_b"/>
</dbReference>
<reference evidence="10" key="1">
    <citation type="submission" date="2016-04" db="EMBL/GenBank/DDBJ databases">
        <authorList>
            <person name="Evans L.H."/>
            <person name="Alamgir A."/>
            <person name="Owens N."/>
            <person name="Weber N.D."/>
            <person name="Virtaneva K."/>
            <person name="Barbian K."/>
            <person name="Babar A."/>
            <person name="Rosenke K."/>
        </authorList>
    </citation>
    <scope>NUCLEOTIDE SEQUENCE</scope>
    <source>
        <strain evidence="10">86-1</strain>
    </source>
</reference>
<evidence type="ECO:0008006" key="11">
    <source>
        <dbReference type="Google" id="ProtNLM"/>
    </source>
</evidence>
<dbReference type="Pfam" id="PF14508">
    <property type="entry name" value="GH97_N"/>
    <property type="match status" value="1"/>
</dbReference>
<feature type="domain" description="Glycosyl-hydrolase 97 catalytic" evidence="7">
    <location>
        <begin position="306"/>
        <end position="460"/>
    </location>
</feature>
<dbReference type="InterPro" id="IPR017853">
    <property type="entry name" value="GH"/>
</dbReference>
<comment type="cofactor">
    <cofactor evidence="1">
        <name>Ca(2+)</name>
        <dbReference type="ChEBI" id="CHEBI:29108"/>
    </cofactor>
</comment>
<dbReference type="AlphaFoldDB" id="A0A212JAM9"/>
<dbReference type="Gene3D" id="2.60.40.1180">
    <property type="entry name" value="Golgi alpha-mannosidase II"/>
    <property type="match status" value="1"/>
</dbReference>
<dbReference type="Gene3D" id="3.20.20.70">
    <property type="entry name" value="Aldolase class I"/>
    <property type="match status" value="1"/>
</dbReference>
<dbReference type="Pfam" id="PF14509">
    <property type="entry name" value="GH97_C"/>
    <property type="match status" value="1"/>
</dbReference>
<feature type="domain" description="Glycosyl-hydrolase 97 C-terminal oligomerisation" evidence="9">
    <location>
        <begin position="554"/>
        <end position="644"/>
    </location>
</feature>
<dbReference type="PANTHER" id="PTHR35803:SF2">
    <property type="entry name" value="RETAINING ALPHA-GALACTOSIDASE"/>
    <property type="match status" value="1"/>
</dbReference>
<organism evidence="10">
    <name type="scientific">uncultured Dysgonomonas sp</name>
    <dbReference type="NCBI Taxonomy" id="206096"/>
    <lineage>
        <taxon>Bacteria</taxon>
        <taxon>Pseudomonadati</taxon>
        <taxon>Bacteroidota</taxon>
        <taxon>Bacteroidia</taxon>
        <taxon>Bacteroidales</taxon>
        <taxon>Dysgonomonadaceae</taxon>
        <taxon>Dysgonomonas</taxon>
        <taxon>environmental samples</taxon>
    </lineage>
</organism>
<comment type="subunit">
    <text evidence="2">Monomer.</text>
</comment>
<dbReference type="Pfam" id="PF10566">
    <property type="entry name" value="Glyco_hydro_97"/>
    <property type="match status" value="1"/>
</dbReference>
<dbReference type="InterPro" id="IPR014718">
    <property type="entry name" value="GH-type_carb-bd"/>
</dbReference>
<feature type="chain" id="PRO_5012171306" description="Alpha-glucosidase" evidence="6">
    <location>
        <begin position="27"/>
        <end position="644"/>
    </location>
</feature>
<evidence type="ECO:0000256" key="3">
    <source>
        <dbReference type="ARBA" id="ARBA00022801"/>
    </source>
</evidence>
<evidence type="ECO:0000256" key="6">
    <source>
        <dbReference type="SAM" id="SignalP"/>
    </source>
</evidence>
<dbReference type="RefSeq" id="WP_296939836.1">
    <property type="nucleotide sequence ID" value="NZ_LT599032.1"/>
</dbReference>
<gene>
    <name evidence="10" type="ORF">KL86DYS1_11650</name>
</gene>
<sequence>MKKVLGGLFSLFIIGLLVSCSSTQDALTSPDGKITVELNQDSAKVLKYTIKKDGVTAIEPSVLGLVRSDADFSSLEIVSVGAKRSVQETYVTPAEKRQSNSFKANEWDVKVKNPEGKEMTITFHIGDNGVAFRYAFDETSTDEKTIEKENTSFRFATTTKAWLHPHDDVKNCWAQTCPSYEDNYITDIPVGTEAPKKAGWSFPALYNTGETWVLLSEAGLDPSYCGTRLAQHSPEGEYFIEFPQQGETVKPTDPVTPISKLPLRSPWRVIMLGQLNDIIESSMVTDVSEPSRVKDASFVKPGIVAWSWGVEKDPSVNYDRQKQYIDYAAKMTWEYVLVDGLWDTVIGYEKIQELIDYAKTKNVKLLLWYNSAGDWNTTYQTPKNALLTREARRAEFEKVSKMGIAGLKVDFWPGDGPSAIQYYYDMMQDAADYKLMLNFHGTTVPRGWSRTFPNLMTLESIKGFEFITFSQETADLAPQHCATAVFARNVVGPMDFTPVCFGEIPNIQRRTSNGFEIALTVLFQSGIQHYVEIPESMEKQPDYVQEYMKNVPRAWDDIKFIDGFPAKYAVFARKAGDKWYIAGINAETAVKTLELDLSKLNISKEGTMITDGDTNRTFSQKQVSLNSGKLNVEIQPNGGFVIVF</sequence>
<dbReference type="InterPro" id="IPR029486">
    <property type="entry name" value="GH97_N"/>
</dbReference>
<dbReference type="InterPro" id="IPR019563">
    <property type="entry name" value="GH97_catalytic"/>
</dbReference>
<evidence type="ECO:0000259" key="9">
    <source>
        <dbReference type="Pfam" id="PF14509"/>
    </source>
</evidence>
<feature type="signal peptide" evidence="6">
    <location>
        <begin position="1"/>
        <end position="26"/>
    </location>
</feature>
<keyword evidence="6" id="KW-0732">Signal</keyword>
<evidence type="ECO:0000259" key="8">
    <source>
        <dbReference type="Pfam" id="PF14508"/>
    </source>
</evidence>
<dbReference type="SUPFAM" id="SSF51445">
    <property type="entry name" value="(Trans)glycosidases"/>
    <property type="match status" value="1"/>
</dbReference>
<dbReference type="GO" id="GO:0016798">
    <property type="term" value="F:hydrolase activity, acting on glycosyl bonds"/>
    <property type="evidence" value="ECO:0007669"/>
    <property type="project" value="UniProtKB-KW"/>
</dbReference>
<evidence type="ECO:0000259" key="7">
    <source>
        <dbReference type="Pfam" id="PF10566"/>
    </source>
</evidence>
<dbReference type="Gene3D" id="2.70.98.10">
    <property type="match status" value="1"/>
</dbReference>
<dbReference type="InterPro" id="IPR013785">
    <property type="entry name" value="Aldolase_TIM"/>
</dbReference>
<evidence type="ECO:0000256" key="5">
    <source>
        <dbReference type="ARBA" id="ARBA00023295"/>
    </source>
</evidence>
<feature type="domain" description="Glycosyl-hydrolase 97 N-terminal" evidence="8">
    <location>
        <begin position="27"/>
        <end position="290"/>
    </location>
</feature>
<evidence type="ECO:0000256" key="2">
    <source>
        <dbReference type="ARBA" id="ARBA00011245"/>
    </source>
</evidence>
<proteinExistence type="predicted"/>
<protein>
    <recommendedName>
        <fullName evidence="11">Alpha-glucosidase</fullName>
    </recommendedName>
</protein>
<name>A0A212JAM9_9BACT</name>
<dbReference type="EMBL" id="FLUM01000001">
    <property type="protein sequence ID" value="SBV96448.1"/>
    <property type="molecule type" value="Genomic_DNA"/>
</dbReference>